<gene>
    <name evidence="1" type="ORF">METZ01_LOCUS57202</name>
</gene>
<evidence type="ECO:0000313" key="1">
    <source>
        <dbReference type="EMBL" id="SVA04348.1"/>
    </source>
</evidence>
<dbReference type="EMBL" id="UINC01003216">
    <property type="protein sequence ID" value="SVA04348.1"/>
    <property type="molecule type" value="Genomic_DNA"/>
</dbReference>
<name>A0A381SM35_9ZZZZ</name>
<accession>A0A381SM35</accession>
<reference evidence="1" key="1">
    <citation type="submission" date="2018-05" db="EMBL/GenBank/DDBJ databases">
        <authorList>
            <person name="Lanie J.A."/>
            <person name="Ng W.-L."/>
            <person name="Kazmierczak K.M."/>
            <person name="Andrzejewski T.M."/>
            <person name="Davidsen T.M."/>
            <person name="Wayne K.J."/>
            <person name="Tettelin H."/>
            <person name="Glass J.I."/>
            <person name="Rusch D."/>
            <person name="Podicherti R."/>
            <person name="Tsui H.-C.T."/>
            <person name="Winkler M.E."/>
        </authorList>
    </citation>
    <scope>NUCLEOTIDE SEQUENCE</scope>
</reference>
<protein>
    <submittedName>
        <fullName evidence="1">Uncharacterized protein</fullName>
    </submittedName>
</protein>
<sequence length="92" mass="10776">MHGPNDYQYYRMYDNGWELSITCNYAIQDFEKGYFEIGVKNIETNFNNGDTYMIATSLDFDETARFLRQFEANPNTALHDWVSNLPEIESGI</sequence>
<dbReference type="AlphaFoldDB" id="A0A381SM35"/>
<organism evidence="1">
    <name type="scientific">marine metagenome</name>
    <dbReference type="NCBI Taxonomy" id="408172"/>
    <lineage>
        <taxon>unclassified sequences</taxon>
        <taxon>metagenomes</taxon>
        <taxon>ecological metagenomes</taxon>
    </lineage>
</organism>
<proteinExistence type="predicted"/>